<dbReference type="KEGG" id="cgk:CGERO_04170"/>
<proteinExistence type="inferred from homology"/>
<feature type="transmembrane region" description="Helical" evidence="6">
    <location>
        <begin position="145"/>
        <end position="163"/>
    </location>
</feature>
<keyword evidence="3 6" id="KW-0812">Transmembrane</keyword>
<dbReference type="InterPro" id="IPR051401">
    <property type="entry name" value="GtrA_CellWall_Glycosyl"/>
</dbReference>
<keyword evidence="9" id="KW-1185">Reference proteome</keyword>
<evidence type="ECO:0000259" key="7">
    <source>
        <dbReference type="Pfam" id="PF04138"/>
    </source>
</evidence>
<name>A0A3G6IZD4_9CORY</name>
<gene>
    <name evidence="8" type="ORF">CGERO_04170</name>
</gene>
<comment type="subcellular location">
    <subcellularLocation>
        <location evidence="1">Membrane</location>
        <topology evidence="1">Multi-pass membrane protein</topology>
    </subcellularLocation>
</comment>
<dbReference type="PANTHER" id="PTHR38459">
    <property type="entry name" value="PROPHAGE BACTOPRENOL-LINKED GLUCOSE TRANSLOCASE HOMOLOG"/>
    <property type="match status" value="1"/>
</dbReference>
<evidence type="ECO:0000256" key="6">
    <source>
        <dbReference type="SAM" id="Phobius"/>
    </source>
</evidence>
<feature type="transmembrane region" description="Helical" evidence="6">
    <location>
        <begin position="100"/>
        <end position="122"/>
    </location>
</feature>
<reference evidence="8 9" key="1">
    <citation type="submission" date="2018-11" db="EMBL/GenBank/DDBJ databases">
        <authorList>
            <person name="Kleinhagauer T."/>
            <person name="Glaeser S.P."/>
            <person name="Spergser J."/>
            <person name="Ruckert C."/>
            <person name="Kaempfer P."/>
            <person name="Busse H.-J."/>
        </authorList>
    </citation>
    <scope>NUCLEOTIDE SEQUENCE [LARGE SCALE GENOMIC DNA]</scope>
    <source>
        <strain evidence="8 9">W8</strain>
    </source>
</reference>
<dbReference type="EMBL" id="CP033897">
    <property type="protein sequence ID" value="AZA11151.1"/>
    <property type="molecule type" value="Genomic_DNA"/>
</dbReference>
<accession>A0A3G6IZD4</accession>
<comment type="similarity">
    <text evidence="2">Belongs to the GtrA family.</text>
</comment>
<organism evidence="8 9">
    <name type="scientific">Corynebacterium gerontici</name>
    <dbReference type="NCBI Taxonomy" id="2079234"/>
    <lineage>
        <taxon>Bacteria</taxon>
        <taxon>Bacillati</taxon>
        <taxon>Actinomycetota</taxon>
        <taxon>Actinomycetes</taxon>
        <taxon>Mycobacteriales</taxon>
        <taxon>Corynebacteriaceae</taxon>
        <taxon>Corynebacterium</taxon>
    </lineage>
</organism>
<dbReference type="GO" id="GO:0000271">
    <property type="term" value="P:polysaccharide biosynthetic process"/>
    <property type="evidence" value="ECO:0007669"/>
    <property type="project" value="InterPro"/>
</dbReference>
<evidence type="ECO:0000256" key="5">
    <source>
        <dbReference type="ARBA" id="ARBA00023136"/>
    </source>
</evidence>
<evidence type="ECO:0000256" key="3">
    <source>
        <dbReference type="ARBA" id="ARBA00022692"/>
    </source>
</evidence>
<dbReference type="AlphaFoldDB" id="A0A3G6IZD4"/>
<protein>
    <submittedName>
        <fullName evidence="8">GtrA-like protein</fullName>
    </submittedName>
</protein>
<feature type="transmembrane region" description="Helical" evidence="6">
    <location>
        <begin position="61"/>
        <end position="79"/>
    </location>
</feature>
<evidence type="ECO:0000256" key="2">
    <source>
        <dbReference type="ARBA" id="ARBA00009399"/>
    </source>
</evidence>
<feature type="transmembrane region" description="Helical" evidence="6">
    <location>
        <begin position="12"/>
        <end position="35"/>
    </location>
</feature>
<keyword evidence="4 6" id="KW-1133">Transmembrane helix</keyword>
<evidence type="ECO:0000256" key="4">
    <source>
        <dbReference type="ARBA" id="ARBA00022989"/>
    </source>
</evidence>
<dbReference type="RefSeq" id="WP_123933606.1">
    <property type="nucleotide sequence ID" value="NZ_CP033897.1"/>
</dbReference>
<sequence length="184" mass="20948">MARSSTIGTTIVQFLRFGIVGGSGVLVNMAVVVLMNKLMLFSADITPEDPFYNLFGTAFHIRWYHVFQTVAFLVANTWNYQLNRMWTFKATVSPKWWKGFFAFLTTGLVAFMVSLVISTLLMNPESPIALSDRIFDNSDGFHTKVYWANAIAILVSMPINFLINRLWAFRPTRIVVDQEPISHV</sequence>
<keyword evidence="5 6" id="KW-0472">Membrane</keyword>
<dbReference type="PANTHER" id="PTHR38459:SF1">
    <property type="entry name" value="PROPHAGE BACTOPRENOL-LINKED GLUCOSE TRANSLOCASE HOMOLOG"/>
    <property type="match status" value="1"/>
</dbReference>
<evidence type="ECO:0000313" key="8">
    <source>
        <dbReference type="EMBL" id="AZA11151.1"/>
    </source>
</evidence>
<dbReference type="OrthoDB" id="9807815at2"/>
<dbReference type="Proteomes" id="UP000271587">
    <property type="component" value="Chromosome"/>
</dbReference>
<dbReference type="InterPro" id="IPR007267">
    <property type="entry name" value="GtrA_DPMS_TM"/>
</dbReference>
<evidence type="ECO:0000256" key="1">
    <source>
        <dbReference type="ARBA" id="ARBA00004141"/>
    </source>
</evidence>
<dbReference type="Pfam" id="PF04138">
    <property type="entry name" value="GtrA_DPMS_TM"/>
    <property type="match status" value="1"/>
</dbReference>
<evidence type="ECO:0000313" key="9">
    <source>
        <dbReference type="Proteomes" id="UP000271587"/>
    </source>
</evidence>
<feature type="domain" description="GtrA/DPMS transmembrane" evidence="7">
    <location>
        <begin position="16"/>
        <end position="123"/>
    </location>
</feature>
<dbReference type="GO" id="GO:0005886">
    <property type="term" value="C:plasma membrane"/>
    <property type="evidence" value="ECO:0007669"/>
    <property type="project" value="TreeGrafter"/>
</dbReference>